<name>A0A9Q9ER78_9PEZI</name>
<sequence>MIDQFSDRLHQDDTFDIACFAISELQGYFNYNRSRAQQRILELTEDLHEMLHRQQSATQDDFDEALYREEEDIPLDTEINRAAILIHQSGTLDPANAEEIRKWLDSRPGRKSEARPRASEGSRCESPL</sequence>
<protein>
    <submittedName>
        <fullName evidence="2">Uncharacterized protein</fullName>
    </submittedName>
</protein>
<gene>
    <name evidence="2" type="ORF">Slin15195_G129280</name>
</gene>
<dbReference type="Proteomes" id="UP001056384">
    <property type="component" value="Chromosome 13"/>
</dbReference>
<dbReference type="EMBL" id="CP099430">
    <property type="protein sequence ID" value="USW59609.1"/>
    <property type="molecule type" value="Genomic_DNA"/>
</dbReference>
<dbReference type="OrthoDB" id="3943516at2759"/>
<evidence type="ECO:0000313" key="2">
    <source>
        <dbReference type="EMBL" id="USW59609.1"/>
    </source>
</evidence>
<feature type="region of interest" description="Disordered" evidence="1">
    <location>
        <begin position="103"/>
        <end position="128"/>
    </location>
</feature>
<keyword evidence="3" id="KW-1185">Reference proteome</keyword>
<dbReference type="AlphaFoldDB" id="A0A9Q9ER78"/>
<organism evidence="2 3">
    <name type="scientific">Septoria linicola</name>
    <dbReference type="NCBI Taxonomy" id="215465"/>
    <lineage>
        <taxon>Eukaryota</taxon>
        <taxon>Fungi</taxon>
        <taxon>Dikarya</taxon>
        <taxon>Ascomycota</taxon>
        <taxon>Pezizomycotina</taxon>
        <taxon>Dothideomycetes</taxon>
        <taxon>Dothideomycetidae</taxon>
        <taxon>Mycosphaerellales</taxon>
        <taxon>Mycosphaerellaceae</taxon>
        <taxon>Septoria</taxon>
    </lineage>
</organism>
<evidence type="ECO:0000313" key="3">
    <source>
        <dbReference type="Proteomes" id="UP001056384"/>
    </source>
</evidence>
<proteinExistence type="predicted"/>
<reference evidence="2" key="1">
    <citation type="submission" date="2022-06" db="EMBL/GenBank/DDBJ databases">
        <title>Complete genome sequences of two strains of the flax pathogen Septoria linicola.</title>
        <authorList>
            <person name="Lapalu N."/>
            <person name="Simon A."/>
            <person name="Demenou B."/>
            <person name="Paumier D."/>
            <person name="Guillot M.-P."/>
            <person name="Gout L."/>
            <person name="Valade R."/>
        </authorList>
    </citation>
    <scope>NUCLEOTIDE SEQUENCE</scope>
    <source>
        <strain evidence="2">SE15195</strain>
    </source>
</reference>
<accession>A0A9Q9ER78</accession>
<evidence type="ECO:0000256" key="1">
    <source>
        <dbReference type="SAM" id="MobiDB-lite"/>
    </source>
</evidence>